<evidence type="ECO:0000256" key="1">
    <source>
        <dbReference type="SAM" id="MobiDB-lite"/>
    </source>
</evidence>
<dbReference type="InterPro" id="IPR043519">
    <property type="entry name" value="NT_sf"/>
</dbReference>
<dbReference type="PANTHER" id="PTHR23092">
    <property type="entry name" value="POLY(A) RNA POLYMERASE"/>
    <property type="match status" value="1"/>
</dbReference>
<feature type="compositionally biased region" description="Basic and acidic residues" evidence="1">
    <location>
        <begin position="1"/>
        <end position="11"/>
    </location>
</feature>
<feature type="region of interest" description="Disordered" evidence="1">
    <location>
        <begin position="751"/>
        <end position="775"/>
    </location>
</feature>
<dbReference type="EMBL" id="HBIX01008486">
    <property type="protein sequence ID" value="CAE0713779.1"/>
    <property type="molecule type" value="Transcribed_RNA"/>
</dbReference>
<evidence type="ECO:0000313" key="2">
    <source>
        <dbReference type="EMBL" id="CAE0713779.1"/>
    </source>
</evidence>
<sequence length="775" mass="87155">MARSSRKENKKTQKGTKLRHPKRSKFSVHNNDIIHGHIKPPPGSGCPMNYIYGNQATNKQKSKKRERERTKNNNSSKRFAARKRGKRIFIARFPVVGPRTTMVPWLNGKNYPEKEGTKSQAVGVGKQPRRFILNGALSVNESTMNFLNSELESFSDYVRLSRHEIKAREHLIDKIKRCCKNLFGVEESQCQVFGSFAAQAVCIFESDIDLAIWGVVEPDDDEEEDNDDQDLTMERSAERTGPVVDADPNDKNRKKQERVLKWKALIDNATNNGENDEKLAERLSANPITETKTESDSIEPSLFVIDRTGDKSITLSDANGDCPLDDITLKSRSIDGVRKDCSNIESCDDDNSVDDNIASNCDSENESVNDDSADKLENFWSRQRDGIPAANDGIDRQNLLASSGPGNRDERNDSDYCNDDTENEEETIFNDGDFKRRPRGQSLVSLSSSTTCSVEAKLDESEMEVSFVVEGNKRTAREKLGPSGRTRTLVVRSLFKLTRPLRSFSSQIHVRSKARVPIINMLTNFGFECDIALGGHNGADTSSYASTQLSRFKSFSTLVVFLKILLGQQGLDKPFTGGIGSYSLYVLVASHLEHHLALGGDDKPAEVLYTFLFRYGAVQHSNPKISSSYRTLLSQESVIRTEDGGSVDLKPCFQIGNCITVFAACWRMLQNRLTKNCDGKFSILQFMIDAMKLEIGRSQSKKQAVIKPSKTFSHVTRSYDRTHRDEKKDQIVDNEARALIRGYGQKVETFLPVNENPKKKTTKKRKERKRQKCSS</sequence>
<feature type="region of interest" description="Disordered" evidence="1">
    <location>
        <begin position="386"/>
        <end position="424"/>
    </location>
</feature>
<dbReference type="PANTHER" id="PTHR23092:SF15">
    <property type="entry name" value="INACTIVE NON-CANONICAL POLY(A) RNA POLYMERASE PROTEIN TRF4-2-RELATED"/>
    <property type="match status" value="1"/>
</dbReference>
<dbReference type="GO" id="GO:0031499">
    <property type="term" value="C:TRAMP complex"/>
    <property type="evidence" value="ECO:0007669"/>
    <property type="project" value="TreeGrafter"/>
</dbReference>
<reference evidence="2" key="1">
    <citation type="submission" date="2021-01" db="EMBL/GenBank/DDBJ databases">
        <authorList>
            <person name="Corre E."/>
            <person name="Pelletier E."/>
            <person name="Niang G."/>
            <person name="Scheremetjew M."/>
            <person name="Finn R."/>
            <person name="Kale V."/>
            <person name="Holt S."/>
            <person name="Cochrane G."/>
            <person name="Meng A."/>
            <person name="Brown T."/>
            <person name="Cohen L."/>
        </authorList>
    </citation>
    <scope>NUCLEOTIDE SEQUENCE</scope>
    <source>
        <strain evidence="2">10249 10 AB</strain>
    </source>
</reference>
<feature type="compositionally biased region" description="Basic residues" evidence="1">
    <location>
        <begin position="12"/>
        <end position="26"/>
    </location>
</feature>
<feature type="compositionally biased region" description="Basic residues" evidence="1">
    <location>
        <begin position="759"/>
        <end position="775"/>
    </location>
</feature>
<dbReference type="InterPro" id="IPR045862">
    <property type="entry name" value="Trf4-like"/>
</dbReference>
<dbReference type="GO" id="GO:0043634">
    <property type="term" value="P:polyadenylation-dependent ncRNA catabolic process"/>
    <property type="evidence" value="ECO:0007669"/>
    <property type="project" value="TreeGrafter"/>
</dbReference>
<gene>
    <name evidence="2" type="ORF">PAUS00366_LOCUS6531</name>
</gene>
<evidence type="ECO:0008006" key="3">
    <source>
        <dbReference type="Google" id="ProtNLM"/>
    </source>
</evidence>
<dbReference type="SUPFAM" id="SSF81631">
    <property type="entry name" value="PAP/OAS1 substrate-binding domain"/>
    <property type="match status" value="1"/>
</dbReference>
<proteinExistence type="predicted"/>
<dbReference type="SUPFAM" id="SSF81301">
    <property type="entry name" value="Nucleotidyltransferase"/>
    <property type="match status" value="1"/>
</dbReference>
<feature type="region of interest" description="Disordered" evidence="1">
    <location>
        <begin position="1"/>
        <end position="81"/>
    </location>
</feature>
<feature type="compositionally biased region" description="Acidic residues" evidence="1">
    <location>
        <begin position="219"/>
        <end position="231"/>
    </location>
</feature>
<dbReference type="GO" id="GO:0005730">
    <property type="term" value="C:nucleolus"/>
    <property type="evidence" value="ECO:0007669"/>
    <property type="project" value="TreeGrafter"/>
</dbReference>
<dbReference type="GO" id="GO:0031123">
    <property type="term" value="P:RNA 3'-end processing"/>
    <property type="evidence" value="ECO:0007669"/>
    <property type="project" value="TreeGrafter"/>
</dbReference>
<accession>A0A7S4AF91</accession>
<name>A0A7S4AF91_9STRA</name>
<feature type="region of interest" description="Disordered" evidence="1">
    <location>
        <begin position="219"/>
        <end position="256"/>
    </location>
</feature>
<dbReference type="GO" id="GO:0003729">
    <property type="term" value="F:mRNA binding"/>
    <property type="evidence" value="ECO:0007669"/>
    <property type="project" value="TreeGrafter"/>
</dbReference>
<dbReference type="AlphaFoldDB" id="A0A7S4AF91"/>
<organism evidence="2">
    <name type="scientific">Pseudo-nitzschia australis</name>
    <dbReference type="NCBI Taxonomy" id="44445"/>
    <lineage>
        <taxon>Eukaryota</taxon>
        <taxon>Sar</taxon>
        <taxon>Stramenopiles</taxon>
        <taxon>Ochrophyta</taxon>
        <taxon>Bacillariophyta</taxon>
        <taxon>Bacillariophyceae</taxon>
        <taxon>Bacillariophycidae</taxon>
        <taxon>Bacillariales</taxon>
        <taxon>Bacillariaceae</taxon>
        <taxon>Pseudo-nitzschia</taxon>
    </lineage>
</organism>
<protein>
    <recommendedName>
        <fullName evidence="3">Polymerase nucleotidyl transferase domain-containing protein</fullName>
    </recommendedName>
</protein>
<dbReference type="Gene3D" id="3.30.460.10">
    <property type="entry name" value="Beta Polymerase, domain 2"/>
    <property type="match status" value="1"/>
</dbReference>
<dbReference type="GO" id="GO:1990817">
    <property type="term" value="F:poly(A) RNA polymerase activity"/>
    <property type="evidence" value="ECO:0007669"/>
    <property type="project" value="InterPro"/>
</dbReference>
<dbReference type="Gene3D" id="1.10.1410.10">
    <property type="match status" value="1"/>
</dbReference>